<name>A0ABZ1DYF3_9RHOB</name>
<dbReference type="SMART" id="SM00450">
    <property type="entry name" value="RHOD"/>
    <property type="match status" value="1"/>
</dbReference>
<gene>
    <name evidence="2" type="ORF">RPE78_00600</name>
</gene>
<evidence type="ECO:0000313" key="3">
    <source>
        <dbReference type="Proteomes" id="UP001623290"/>
    </source>
</evidence>
<protein>
    <submittedName>
        <fullName evidence="2">Rhodanese-like domain-containing protein</fullName>
    </submittedName>
</protein>
<evidence type="ECO:0000313" key="2">
    <source>
        <dbReference type="EMBL" id="WRY33828.1"/>
    </source>
</evidence>
<dbReference type="RefSeq" id="WP_406720950.1">
    <property type="nucleotide sequence ID" value="NZ_CP135443.1"/>
</dbReference>
<keyword evidence="3" id="KW-1185">Reference proteome</keyword>
<dbReference type="PANTHER" id="PTHR44086">
    <property type="entry name" value="THIOSULFATE SULFURTRANSFERASE RDL2, MITOCHONDRIAL-RELATED"/>
    <property type="match status" value="1"/>
</dbReference>
<accession>A0ABZ1DYF3</accession>
<dbReference type="SUPFAM" id="SSF52821">
    <property type="entry name" value="Rhodanese/Cell cycle control phosphatase"/>
    <property type="match status" value="1"/>
</dbReference>
<dbReference type="PROSITE" id="PS50206">
    <property type="entry name" value="RHODANESE_3"/>
    <property type="match status" value="1"/>
</dbReference>
<feature type="domain" description="Rhodanese" evidence="1">
    <location>
        <begin position="25"/>
        <end position="121"/>
    </location>
</feature>
<dbReference type="InterPro" id="IPR036873">
    <property type="entry name" value="Rhodanese-like_dom_sf"/>
</dbReference>
<dbReference type="PANTHER" id="PTHR44086:SF13">
    <property type="entry name" value="THIOSULFATE SULFURTRANSFERASE PSPE"/>
    <property type="match status" value="1"/>
</dbReference>
<dbReference type="EMBL" id="CP135443">
    <property type="protein sequence ID" value="WRY33828.1"/>
    <property type="molecule type" value="Genomic_DNA"/>
</dbReference>
<dbReference type="Pfam" id="PF00581">
    <property type="entry name" value="Rhodanese"/>
    <property type="match status" value="1"/>
</dbReference>
<reference evidence="2 3" key="1">
    <citation type="submission" date="2023-09" db="EMBL/GenBank/DDBJ databases">
        <title>Thioclava shenzhenensis sp. nov., a multidrug resistant bacteria-antagonizing species isolated from coastal seawater.</title>
        <authorList>
            <person name="Long M."/>
        </authorList>
    </citation>
    <scope>NUCLEOTIDE SEQUENCE [LARGE SCALE GENOMIC DNA]</scope>
    <source>
        <strain evidence="2 3">FTW29</strain>
    </source>
</reference>
<proteinExistence type="predicted"/>
<dbReference type="InterPro" id="IPR001763">
    <property type="entry name" value="Rhodanese-like_dom"/>
</dbReference>
<sequence length="121" mass="13298">MFGFLRRRGSAIPKIEARDARERVRAGTLVLIDVREDGEVRQTGRAKGALHIPVGSLLKKAHPDSAECLPQLATCPPVALYCVSGSRSENAAKMLQQMGYQEVFNMVSLRYWQAAGGEIEV</sequence>
<dbReference type="Gene3D" id="3.40.250.10">
    <property type="entry name" value="Rhodanese-like domain"/>
    <property type="match status" value="1"/>
</dbReference>
<dbReference type="Proteomes" id="UP001623290">
    <property type="component" value="Chromosome"/>
</dbReference>
<evidence type="ECO:0000259" key="1">
    <source>
        <dbReference type="PROSITE" id="PS50206"/>
    </source>
</evidence>
<organism evidence="2 3">
    <name type="scientific">Thioclava litoralis</name>
    <dbReference type="NCBI Taxonomy" id="3076557"/>
    <lineage>
        <taxon>Bacteria</taxon>
        <taxon>Pseudomonadati</taxon>
        <taxon>Pseudomonadota</taxon>
        <taxon>Alphaproteobacteria</taxon>
        <taxon>Rhodobacterales</taxon>
        <taxon>Paracoccaceae</taxon>
        <taxon>Thioclava</taxon>
    </lineage>
</organism>